<protein>
    <submittedName>
        <fullName evidence="3">Alpha/beta hydrolase</fullName>
    </submittedName>
</protein>
<keyword evidence="1 3" id="KW-0378">Hydrolase</keyword>
<dbReference type="InterPro" id="IPR000073">
    <property type="entry name" value="AB_hydrolase_1"/>
</dbReference>
<dbReference type="Gene3D" id="3.40.50.1820">
    <property type="entry name" value="alpha/beta hydrolase"/>
    <property type="match status" value="1"/>
</dbReference>
<organism evidence="3 4">
    <name type="scientific">Candidatus Borkfalkia faecipullorum</name>
    <dbReference type="NCBI Taxonomy" id="2838510"/>
    <lineage>
        <taxon>Bacteria</taxon>
        <taxon>Bacillati</taxon>
        <taxon>Bacillota</taxon>
        <taxon>Clostridia</taxon>
        <taxon>Christensenellales</taxon>
        <taxon>Christensenellaceae</taxon>
        <taxon>Candidatus Borkfalkia</taxon>
    </lineage>
</organism>
<sequence>MEDSLIRCGKGEDLVMLHGYLSCKESFYHQIKYLSNFYKVTAFDFRGMGKSAPLAQPWSVEDYADHTRRLLDELGVRRPRLLAHSFGGRVAIRLLADGFPAHSALLTGCAGVPPKRGLRYRLRVKTYRFVRKIAPRYAEKKFGSAEYRSLSPVMKESFKKIVGEDLTPLLPRIRIPVLYVFGEKDTATPLWMARVLREKTPHSELVVMRGCTHFCFCEKWEEFNAVAREFFRC</sequence>
<dbReference type="Proteomes" id="UP000824204">
    <property type="component" value="Unassembled WGS sequence"/>
</dbReference>
<name>A0A9D1V943_9FIRM</name>
<dbReference type="InterPro" id="IPR029058">
    <property type="entry name" value="AB_hydrolase_fold"/>
</dbReference>
<feature type="domain" description="AB hydrolase-1" evidence="2">
    <location>
        <begin position="14"/>
        <end position="225"/>
    </location>
</feature>
<dbReference type="GO" id="GO:0016787">
    <property type="term" value="F:hydrolase activity"/>
    <property type="evidence" value="ECO:0007669"/>
    <property type="project" value="UniProtKB-KW"/>
</dbReference>
<comment type="caution">
    <text evidence="3">The sequence shown here is derived from an EMBL/GenBank/DDBJ whole genome shotgun (WGS) entry which is preliminary data.</text>
</comment>
<dbReference type="PANTHER" id="PTHR43798:SF31">
    <property type="entry name" value="AB HYDROLASE SUPERFAMILY PROTEIN YCLE"/>
    <property type="match status" value="1"/>
</dbReference>
<reference evidence="3" key="1">
    <citation type="journal article" date="2021" name="PeerJ">
        <title>Extensive microbial diversity within the chicken gut microbiome revealed by metagenomics and culture.</title>
        <authorList>
            <person name="Gilroy R."/>
            <person name="Ravi A."/>
            <person name="Getino M."/>
            <person name="Pursley I."/>
            <person name="Horton D.L."/>
            <person name="Alikhan N.F."/>
            <person name="Baker D."/>
            <person name="Gharbi K."/>
            <person name="Hall N."/>
            <person name="Watson M."/>
            <person name="Adriaenssens E.M."/>
            <person name="Foster-Nyarko E."/>
            <person name="Jarju S."/>
            <person name="Secka A."/>
            <person name="Antonio M."/>
            <person name="Oren A."/>
            <person name="Chaudhuri R.R."/>
            <person name="La Ragione R."/>
            <person name="Hildebrand F."/>
            <person name="Pallen M.J."/>
        </authorList>
    </citation>
    <scope>NUCLEOTIDE SEQUENCE</scope>
    <source>
        <strain evidence="3">811</strain>
    </source>
</reference>
<dbReference type="Pfam" id="PF12697">
    <property type="entry name" value="Abhydrolase_6"/>
    <property type="match status" value="1"/>
</dbReference>
<evidence type="ECO:0000259" key="2">
    <source>
        <dbReference type="Pfam" id="PF12697"/>
    </source>
</evidence>
<evidence type="ECO:0000313" key="3">
    <source>
        <dbReference type="EMBL" id="HIX08406.1"/>
    </source>
</evidence>
<dbReference type="AlphaFoldDB" id="A0A9D1V943"/>
<accession>A0A9D1V943</accession>
<reference evidence="3" key="2">
    <citation type="submission" date="2021-04" db="EMBL/GenBank/DDBJ databases">
        <authorList>
            <person name="Gilroy R."/>
        </authorList>
    </citation>
    <scope>NUCLEOTIDE SEQUENCE</scope>
    <source>
        <strain evidence="3">811</strain>
    </source>
</reference>
<dbReference type="GO" id="GO:0016020">
    <property type="term" value="C:membrane"/>
    <property type="evidence" value="ECO:0007669"/>
    <property type="project" value="TreeGrafter"/>
</dbReference>
<dbReference type="EMBL" id="DXFX01000103">
    <property type="protein sequence ID" value="HIX08406.1"/>
    <property type="molecule type" value="Genomic_DNA"/>
</dbReference>
<dbReference type="InterPro" id="IPR050266">
    <property type="entry name" value="AB_hydrolase_sf"/>
</dbReference>
<dbReference type="PANTHER" id="PTHR43798">
    <property type="entry name" value="MONOACYLGLYCEROL LIPASE"/>
    <property type="match status" value="1"/>
</dbReference>
<gene>
    <name evidence="3" type="ORF">H9741_08050</name>
</gene>
<evidence type="ECO:0000256" key="1">
    <source>
        <dbReference type="ARBA" id="ARBA00022801"/>
    </source>
</evidence>
<evidence type="ECO:0000313" key="4">
    <source>
        <dbReference type="Proteomes" id="UP000824204"/>
    </source>
</evidence>
<dbReference type="SUPFAM" id="SSF53474">
    <property type="entry name" value="alpha/beta-Hydrolases"/>
    <property type="match status" value="1"/>
</dbReference>
<proteinExistence type="predicted"/>